<name>A0ABU6M340_9ACTN</name>
<keyword evidence="5" id="KW-1185">Reference proteome</keyword>
<evidence type="ECO:0000313" key="4">
    <source>
        <dbReference type="EMBL" id="MEC7055695.1"/>
    </source>
</evidence>
<gene>
    <name evidence="4" type="ORF">RFN57_25930</name>
</gene>
<keyword evidence="1" id="KW-0596">Phosphopantetheine</keyword>
<dbReference type="Gene3D" id="1.10.1200.10">
    <property type="entry name" value="ACP-like"/>
    <property type="match status" value="1"/>
</dbReference>
<organism evidence="4 5">
    <name type="scientific">Streptomyces violaceochromogenes</name>
    <dbReference type="NCBI Taxonomy" id="67377"/>
    <lineage>
        <taxon>Bacteria</taxon>
        <taxon>Bacillati</taxon>
        <taxon>Actinomycetota</taxon>
        <taxon>Actinomycetes</taxon>
        <taxon>Kitasatosporales</taxon>
        <taxon>Streptomycetaceae</taxon>
        <taxon>Streptomyces</taxon>
    </lineage>
</organism>
<dbReference type="InterPro" id="IPR009081">
    <property type="entry name" value="PP-bd_ACP"/>
</dbReference>
<dbReference type="PROSITE" id="PS50075">
    <property type="entry name" value="CARRIER"/>
    <property type="match status" value="1"/>
</dbReference>
<reference evidence="4 5" key="1">
    <citation type="submission" date="2024-01" db="EMBL/GenBank/DDBJ databases">
        <title>Genome analysis.</title>
        <authorList>
            <person name="Zhang K."/>
        </authorList>
    </citation>
    <scope>NUCLEOTIDE SEQUENCE [LARGE SCALE GENOMIC DNA]</scope>
    <source>
        <strain evidence="4 5">CGMCC 4.1753</strain>
    </source>
</reference>
<protein>
    <submittedName>
        <fullName evidence="4">Acyl carrier protein</fullName>
    </submittedName>
</protein>
<comment type="caution">
    <text evidence="4">The sequence shown here is derived from an EMBL/GenBank/DDBJ whole genome shotgun (WGS) entry which is preliminary data.</text>
</comment>
<accession>A0ABU6M340</accession>
<dbReference type="Pfam" id="PF00550">
    <property type="entry name" value="PP-binding"/>
    <property type="match status" value="1"/>
</dbReference>
<evidence type="ECO:0000259" key="3">
    <source>
        <dbReference type="PROSITE" id="PS50075"/>
    </source>
</evidence>
<dbReference type="EMBL" id="JAYXNZ010000002">
    <property type="protein sequence ID" value="MEC7055695.1"/>
    <property type="molecule type" value="Genomic_DNA"/>
</dbReference>
<dbReference type="SUPFAM" id="SSF47336">
    <property type="entry name" value="ACP-like"/>
    <property type="match status" value="1"/>
</dbReference>
<evidence type="ECO:0000313" key="5">
    <source>
        <dbReference type="Proteomes" id="UP001353952"/>
    </source>
</evidence>
<proteinExistence type="predicted"/>
<dbReference type="InterPro" id="IPR020806">
    <property type="entry name" value="PKS_PP-bd"/>
</dbReference>
<dbReference type="SMART" id="SM00823">
    <property type="entry name" value="PKS_PP"/>
    <property type="match status" value="1"/>
</dbReference>
<evidence type="ECO:0000256" key="1">
    <source>
        <dbReference type="ARBA" id="ARBA00022450"/>
    </source>
</evidence>
<dbReference type="RefSeq" id="WP_191846855.1">
    <property type="nucleotide sequence ID" value="NZ_BMUO01000004.1"/>
</dbReference>
<dbReference type="InterPro" id="IPR036736">
    <property type="entry name" value="ACP-like_sf"/>
</dbReference>
<dbReference type="Proteomes" id="UP001353952">
    <property type="component" value="Unassembled WGS sequence"/>
</dbReference>
<evidence type="ECO:0000256" key="2">
    <source>
        <dbReference type="ARBA" id="ARBA00022553"/>
    </source>
</evidence>
<feature type="domain" description="Carrier" evidence="3">
    <location>
        <begin position="30"/>
        <end position="104"/>
    </location>
</feature>
<dbReference type="SMART" id="SM01294">
    <property type="entry name" value="PKS_PP_betabranch"/>
    <property type="match status" value="1"/>
</dbReference>
<keyword evidence="2" id="KW-0597">Phosphoprotein</keyword>
<sequence length="107" mass="11154">MATPATTPGTTGTETTGAASAAIAASAGAEAIRTWLTERVAYFLDVRPQDIAADDLLVEIGLDSVYALTLCGDVEDEFGILVEATLAWDHPTIDALTAHIHSELAAR</sequence>